<protein>
    <submittedName>
        <fullName evidence="2">Uncharacterized protein</fullName>
    </submittedName>
</protein>
<gene>
    <name evidence="2" type="ORF">GN958_ATG10576</name>
</gene>
<feature type="region of interest" description="Disordered" evidence="1">
    <location>
        <begin position="86"/>
        <end position="128"/>
    </location>
</feature>
<feature type="compositionally biased region" description="Basic and acidic residues" evidence="1">
    <location>
        <begin position="115"/>
        <end position="126"/>
    </location>
</feature>
<name>A0A8S9UMG6_PHYIN</name>
<dbReference type="Proteomes" id="UP000704712">
    <property type="component" value="Unassembled WGS sequence"/>
</dbReference>
<feature type="compositionally biased region" description="Polar residues" evidence="1">
    <location>
        <begin position="86"/>
        <end position="96"/>
    </location>
</feature>
<reference evidence="2" key="1">
    <citation type="submission" date="2020-03" db="EMBL/GenBank/DDBJ databases">
        <title>Hybrid Assembly of Korean Phytophthora infestans isolates.</title>
        <authorList>
            <person name="Prokchorchik M."/>
            <person name="Lee Y."/>
            <person name="Seo J."/>
            <person name="Cho J.-H."/>
            <person name="Park Y.-E."/>
            <person name="Jang D.-C."/>
            <person name="Im J.-S."/>
            <person name="Choi J.-G."/>
            <person name="Park H.-J."/>
            <person name="Lee G.-B."/>
            <person name="Lee Y.-G."/>
            <person name="Hong S.-Y."/>
            <person name="Cho K."/>
            <person name="Sohn K.H."/>
        </authorList>
    </citation>
    <scope>NUCLEOTIDE SEQUENCE</scope>
    <source>
        <strain evidence="2">KR_2_A2</strain>
    </source>
</reference>
<comment type="caution">
    <text evidence="2">The sequence shown here is derived from an EMBL/GenBank/DDBJ whole genome shotgun (WGS) entry which is preliminary data.</text>
</comment>
<organism evidence="2 3">
    <name type="scientific">Phytophthora infestans</name>
    <name type="common">Potato late blight agent</name>
    <name type="synonym">Botrytis infestans</name>
    <dbReference type="NCBI Taxonomy" id="4787"/>
    <lineage>
        <taxon>Eukaryota</taxon>
        <taxon>Sar</taxon>
        <taxon>Stramenopiles</taxon>
        <taxon>Oomycota</taxon>
        <taxon>Peronosporomycetes</taxon>
        <taxon>Peronosporales</taxon>
        <taxon>Peronosporaceae</taxon>
        <taxon>Phytophthora</taxon>
    </lineage>
</organism>
<evidence type="ECO:0000256" key="1">
    <source>
        <dbReference type="SAM" id="MobiDB-lite"/>
    </source>
</evidence>
<sequence>MCAAREKRRAERIVDGGTPTWRHIWSQLKASGWTHKTPPASSNETWWKFIPPGRKANDINAKDYFLGEARVCAHYVSVGPSVEELQATSQDTTKSTAAERSDSPPRLRASSGPVNDDRDGIFSSEDKNDEYELVPRDRVVLSSPAAILLLGRLGLARRTKMTVTMKLSSTRAMLLSSTTITAIADYEDADSLMCHDVEDNLNKMEERRP</sequence>
<proteinExistence type="predicted"/>
<dbReference type="EMBL" id="JAACNO010001482">
    <property type="protein sequence ID" value="KAF4140224.1"/>
    <property type="molecule type" value="Genomic_DNA"/>
</dbReference>
<accession>A0A8S9UMG6</accession>
<dbReference type="AlphaFoldDB" id="A0A8S9UMG6"/>
<evidence type="ECO:0000313" key="3">
    <source>
        <dbReference type="Proteomes" id="UP000704712"/>
    </source>
</evidence>
<evidence type="ECO:0000313" key="2">
    <source>
        <dbReference type="EMBL" id="KAF4140224.1"/>
    </source>
</evidence>